<sequence length="123" mass="13825">MFTINTRNATPIFEQIIQQVGKFIAMGILQPHEQLPTVRSLAKDLGVNPNTVSKAYHECEMNGLIYSIPGKGSFVSEHEKGVSNLVSDAYQELTLIYHKLLELGETQETIFNLLKESHNDTIH</sequence>
<evidence type="ECO:0000313" key="5">
    <source>
        <dbReference type="EMBL" id="AZK43684.1"/>
    </source>
</evidence>
<keyword evidence="1" id="KW-0805">Transcription regulation</keyword>
<keyword evidence="2" id="KW-0238">DNA-binding</keyword>
<dbReference type="InterPro" id="IPR000524">
    <property type="entry name" value="Tscrpt_reg_HTH_GntR"/>
</dbReference>
<dbReference type="Pfam" id="PF00392">
    <property type="entry name" value="GntR"/>
    <property type="match status" value="1"/>
</dbReference>
<dbReference type="AlphaFoldDB" id="A0A3S5HK26"/>
<dbReference type="KEGG" id="eri:EEI45_01780"/>
<keyword evidence="3" id="KW-0804">Transcription</keyword>
<name>A0A3S5HK26_9FIRM</name>
<dbReference type="GO" id="GO:0003700">
    <property type="term" value="F:DNA-binding transcription factor activity"/>
    <property type="evidence" value="ECO:0007669"/>
    <property type="project" value="InterPro"/>
</dbReference>
<keyword evidence="6" id="KW-1185">Reference proteome</keyword>
<dbReference type="SMART" id="SM00345">
    <property type="entry name" value="HTH_GNTR"/>
    <property type="match status" value="1"/>
</dbReference>
<dbReference type="PANTHER" id="PTHR38445">
    <property type="entry name" value="HTH-TYPE TRANSCRIPTIONAL REPRESSOR YTRA"/>
    <property type="match status" value="1"/>
</dbReference>
<dbReference type="RefSeq" id="WP_125163903.1">
    <property type="nucleotide sequence ID" value="NZ_CP034234.1"/>
</dbReference>
<dbReference type="Gene3D" id="1.10.10.10">
    <property type="entry name" value="Winged helix-like DNA-binding domain superfamily/Winged helix DNA-binding domain"/>
    <property type="match status" value="1"/>
</dbReference>
<dbReference type="PROSITE" id="PS50949">
    <property type="entry name" value="HTH_GNTR"/>
    <property type="match status" value="1"/>
</dbReference>
<accession>A0A3S5HK26</accession>
<protein>
    <submittedName>
        <fullName evidence="5">GntR family transcriptional regulator</fullName>
    </submittedName>
</protein>
<evidence type="ECO:0000259" key="4">
    <source>
        <dbReference type="PROSITE" id="PS50949"/>
    </source>
</evidence>
<reference evidence="5 6" key="1">
    <citation type="journal article" date="2020" name="Int. J. Syst. Evol. Microbiol.">
        <title>Description of Erysipelothrix piscisicarius sp. nov., an emergent fish pathogen, and assessment of virulence using a tiger barb (Puntigrus tetrazona) infection model.</title>
        <authorList>
            <person name="Pomaranski E.K."/>
            <person name="Griffin M.J."/>
            <person name="Camus A.C."/>
            <person name="Armwood A.R."/>
            <person name="Shelley J."/>
            <person name="Waldbieser G.C."/>
            <person name="LaFrentz B.R."/>
            <person name="Garcia J.C."/>
            <person name="Yanong R."/>
            <person name="Soto E."/>
        </authorList>
    </citation>
    <scope>NUCLEOTIDE SEQUENCE [LARGE SCALE GENOMIC DNA]</scope>
    <source>
        <strain evidence="5 6">15TAL0474</strain>
    </source>
</reference>
<organism evidence="5 6">
    <name type="scientific">Erysipelothrix piscisicarius</name>
    <dbReference type="NCBI Taxonomy" id="2485784"/>
    <lineage>
        <taxon>Bacteria</taxon>
        <taxon>Bacillati</taxon>
        <taxon>Bacillota</taxon>
        <taxon>Erysipelotrichia</taxon>
        <taxon>Erysipelotrichales</taxon>
        <taxon>Erysipelotrichaceae</taxon>
        <taxon>Erysipelothrix</taxon>
    </lineage>
</organism>
<dbReference type="InterPro" id="IPR036388">
    <property type="entry name" value="WH-like_DNA-bd_sf"/>
</dbReference>
<feature type="domain" description="HTH gntR-type" evidence="4">
    <location>
        <begin position="10"/>
        <end position="78"/>
    </location>
</feature>
<proteinExistence type="predicted"/>
<evidence type="ECO:0000256" key="2">
    <source>
        <dbReference type="ARBA" id="ARBA00023125"/>
    </source>
</evidence>
<dbReference type="InterPro" id="IPR036390">
    <property type="entry name" value="WH_DNA-bd_sf"/>
</dbReference>
<dbReference type="GO" id="GO:0003677">
    <property type="term" value="F:DNA binding"/>
    <property type="evidence" value="ECO:0007669"/>
    <property type="project" value="UniProtKB-KW"/>
</dbReference>
<dbReference type="Proteomes" id="UP000278804">
    <property type="component" value="Chromosome"/>
</dbReference>
<evidence type="ECO:0000256" key="3">
    <source>
        <dbReference type="ARBA" id="ARBA00023163"/>
    </source>
</evidence>
<dbReference type="CDD" id="cd07377">
    <property type="entry name" value="WHTH_GntR"/>
    <property type="match status" value="1"/>
</dbReference>
<evidence type="ECO:0000313" key="6">
    <source>
        <dbReference type="Proteomes" id="UP000278804"/>
    </source>
</evidence>
<dbReference type="PANTHER" id="PTHR38445:SF9">
    <property type="entry name" value="HTH-TYPE TRANSCRIPTIONAL REPRESSOR YTRA"/>
    <property type="match status" value="1"/>
</dbReference>
<evidence type="ECO:0000256" key="1">
    <source>
        <dbReference type="ARBA" id="ARBA00023015"/>
    </source>
</evidence>
<dbReference type="EMBL" id="CP034234">
    <property type="protein sequence ID" value="AZK43684.1"/>
    <property type="molecule type" value="Genomic_DNA"/>
</dbReference>
<gene>
    <name evidence="5" type="ORF">EEI45_01780</name>
</gene>
<dbReference type="SUPFAM" id="SSF46785">
    <property type="entry name" value="Winged helix' DNA-binding domain"/>
    <property type="match status" value="1"/>
</dbReference>